<protein>
    <submittedName>
        <fullName evidence="1">Uncharacterized protein</fullName>
    </submittedName>
</protein>
<organism evidence="1 2">
    <name type="scientific">Mya arenaria</name>
    <name type="common">Soft-shell clam</name>
    <dbReference type="NCBI Taxonomy" id="6604"/>
    <lineage>
        <taxon>Eukaryota</taxon>
        <taxon>Metazoa</taxon>
        <taxon>Spiralia</taxon>
        <taxon>Lophotrochozoa</taxon>
        <taxon>Mollusca</taxon>
        <taxon>Bivalvia</taxon>
        <taxon>Autobranchia</taxon>
        <taxon>Heteroconchia</taxon>
        <taxon>Euheterodonta</taxon>
        <taxon>Imparidentia</taxon>
        <taxon>Neoheterodontei</taxon>
        <taxon>Myida</taxon>
        <taxon>Myoidea</taxon>
        <taxon>Myidae</taxon>
        <taxon>Mya</taxon>
    </lineage>
</organism>
<name>A0ABY7DPS8_MYAAR</name>
<accession>A0ABY7DPS8</accession>
<reference evidence="1" key="1">
    <citation type="submission" date="2022-11" db="EMBL/GenBank/DDBJ databases">
        <title>Centuries of genome instability and evolution in soft-shell clam transmissible cancer (bioRxiv).</title>
        <authorList>
            <person name="Hart S.F.M."/>
            <person name="Yonemitsu M.A."/>
            <person name="Giersch R.M."/>
            <person name="Beal B.F."/>
            <person name="Arriagada G."/>
            <person name="Davis B.W."/>
            <person name="Ostrander E.A."/>
            <person name="Goff S.P."/>
            <person name="Metzger M.J."/>
        </authorList>
    </citation>
    <scope>NUCLEOTIDE SEQUENCE</scope>
    <source>
        <strain evidence="1">MELC-2E11</strain>
        <tissue evidence="1">Siphon/mantle</tissue>
    </source>
</reference>
<sequence>MNDETRISMDQRLMLSLTRNDRFPSEQFSRRIKTCQTQSNGQAKQKLGTVGKHRCRNKTIPPSAFKAKYEMYCLFCKFKSSFGERQHNYFLDVHPLSHAMPSQLEVKHPILHDIKSLSKYENRVRIVSQVEHLKEIEHGKDGERRPDTGFIPLYLAFLNEFVDFACVAMCFGKNLLAPTT</sequence>
<dbReference type="Proteomes" id="UP001164746">
    <property type="component" value="Chromosome 3"/>
</dbReference>
<gene>
    <name evidence="1" type="ORF">MAR_023090</name>
</gene>
<dbReference type="EMBL" id="CP111014">
    <property type="protein sequence ID" value="WAQ98717.1"/>
    <property type="molecule type" value="Genomic_DNA"/>
</dbReference>
<proteinExistence type="predicted"/>
<evidence type="ECO:0000313" key="2">
    <source>
        <dbReference type="Proteomes" id="UP001164746"/>
    </source>
</evidence>
<keyword evidence="2" id="KW-1185">Reference proteome</keyword>
<evidence type="ECO:0000313" key="1">
    <source>
        <dbReference type="EMBL" id="WAQ98717.1"/>
    </source>
</evidence>